<dbReference type="PROSITE" id="PS50109">
    <property type="entry name" value="HIS_KIN"/>
    <property type="match status" value="1"/>
</dbReference>
<dbReference type="Proteomes" id="UP000836788">
    <property type="component" value="Chromosome 10"/>
</dbReference>
<dbReference type="InterPro" id="IPR036097">
    <property type="entry name" value="HisK_dim/P_sf"/>
</dbReference>
<dbReference type="Pfam" id="PF00072">
    <property type="entry name" value="Response_reg"/>
    <property type="match status" value="1"/>
</dbReference>
<evidence type="ECO:0000259" key="8">
    <source>
        <dbReference type="PROSITE" id="PS50109"/>
    </source>
</evidence>
<evidence type="ECO:0000313" key="11">
    <source>
        <dbReference type="EMBL" id="CAG9278221.1"/>
    </source>
</evidence>
<evidence type="ECO:0000256" key="4">
    <source>
        <dbReference type="ARBA" id="ARBA00022679"/>
    </source>
</evidence>
<evidence type="ECO:0000256" key="7">
    <source>
        <dbReference type="SAM" id="Phobius"/>
    </source>
</evidence>
<dbReference type="InterPro" id="IPR001789">
    <property type="entry name" value="Sig_transdc_resp-reg_receiver"/>
</dbReference>
<protein>
    <recommendedName>
        <fullName evidence="2">histidine kinase</fullName>
        <ecNumber evidence="2">2.7.13.3</ecNumber>
    </recommendedName>
</protein>
<feature type="domain" description="PAS" evidence="10">
    <location>
        <begin position="247"/>
        <end position="304"/>
    </location>
</feature>
<dbReference type="SMART" id="SM00387">
    <property type="entry name" value="HATPase_c"/>
    <property type="match status" value="1"/>
</dbReference>
<dbReference type="InterPro" id="IPR036890">
    <property type="entry name" value="HATPase_C_sf"/>
</dbReference>
<feature type="transmembrane region" description="Helical" evidence="7">
    <location>
        <begin position="6"/>
        <end position="24"/>
    </location>
</feature>
<feature type="transmembrane region" description="Helical" evidence="7">
    <location>
        <begin position="203"/>
        <end position="222"/>
    </location>
</feature>
<dbReference type="AlphaFoldDB" id="A0A8J9T649"/>
<dbReference type="PROSITE" id="PS50112">
    <property type="entry name" value="PAS"/>
    <property type="match status" value="1"/>
</dbReference>
<dbReference type="Pfam" id="PF00512">
    <property type="entry name" value="HisKA"/>
    <property type="match status" value="1"/>
</dbReference>
<feature type="transmembrane region" description="Helical" evidence="7">
    <location>
        <begin position="133"/>
        <end position="152"/>
    </location>
</feature>
<dbReference type="InterPro" id="IPR000014">
    <property type="entry name" value="PAS"/>
</dbReference>
<feature type="transmembrane region" description="Helical" evidence="7">
    <location>
        <begin position="36"/>
        <end position="54"/>
    </location>
</feature>
<evidence type="ECO:0000256" key="6">
    <source>
        <dbReference type="PROSITE-ProRule" id="PRU00169"/>
    </source>
</evidence>
<keyword evidence="3 6" id="KW-0597">Phosphoprotein</keyword>
<dbReference type="CDD" id="cd17546">
    <property type="entry name" value="REC_hyHK_CKI1_RcsC-like"/>
    <property type="match status" value="1"/>
</dbReference>
<dbReference type="SUPFAM" id="SSF47384">
    <property type="entry name" value="Homodimeric domain of signal transducing histidine kinase"/>
    <property type="match status" value="1"/>
</dbReference>
<evidence type="ECO:0000256" key="3">
    <source>
        <dbReference type="ARBA" id="ARBA00022553"/>
    </source>
</evidence>
<dbReference type="InterPro" id="IPR003661">
    <property type="entry name" value="HisK_dim/P_dom"/>
</dbReference>
<gene>
    <name evidence="11" type="ORF">PTTT1_LOCUS6245</name>
</gene>
<dbReference type="GO" id="GO:0009927">
    <property type="term" value="F:histidine phosphotransfer kinase activity"/>
    <property type="evidence" value="ECO:0007669"/>
    <property type="project" value="TreeGrafter"/>
</dbReference>
<keyword evidence="7" id="KW-0812">Transmembrane</keyword>
<organism evidence="11">
    <name type="scientific">Phaeodactylum tricornutum</name>
    <name type="common">Diatom</name>
    <dbReference type="NCBI Taxonomy" id="2850"/>
    <lineage>
        <taxon>Eukaryota</taxon>
        <taxon>Sar</taxon>
        <taxon>Stramenopiles</taxon>
        <taxon>Ochrophyta</taxon>
        <taxon>Bacillariophyta</taxon>
        <taxon>Bacillariophyceae</taxon>
        <taxon>Bacillariophycidae</taxon>
        <taxon>Naviculales</taxon>
        <taxon>Phaeodactylaceae</taxon>
        <taxon>Phaeodactylum</taxon>
    </lineage>
</organism>
<proteinExistence type="predicted"/>
<comment type="catalytic activity">
    <reaction evidence="1">
        <text>ATP + protein L-histidine = ADP + protein N-phospho-L-histidine.</text>
        <dbReference type="EC" id="2.7.13.3"/>
    </reaction>
</comment>
<dbReference type="PROSITE" id="PS50110">
    <property type="entry name" value="RESPONSE_REGULATORY"/>
    <property type="match status" value="1"/>
</dbReference>
<evidence type="ECO:0000259" key="10">
    <source>
        <dbReference type="PROSITE" id="PS50112"/>
    </source>
</evidence>
<dbReference type="Gene3D" id="1.10.287.130">
    <property type="match status" value="1"/>
</dbReference>
<feature type="transmembrane region" description="Helical" evidence="7">
    <location>
        <begin position="164"/>
        <end position="182"/>
    </location>
</feature>
<evidence type="ECO:0000259" key="9">
    <source>
        <dbReference type="PROSITE" id="PS50110"/>
    </source>
</evidence>
<dbReference type="Gene3D" id="3.30.565.10">
    <property type="entry name" value="Histidine kinase-like ATPase, C-terminal domain"/>
    <property type="match status" value="1"/>
</dbReference>
<evidence type="ECO:0000256" key="2">
    <source>
        <dbReference type="ARBA" id="ARBA00012438"/>
    </source>
</evidence>
<dbReference type="SUPFAM" id="SSF52172">
    <property type="entry name" value="CheY-like"/>
    <property type="match status" value="1"/>
</dbReference>
<dbReference type="PRINTS" id="PR00344">
    <property type="entry name" value="BCTRLSENSOR"/>
</dbReference>
<dbReference type="EC" id="2.7.13.3" evidence="2"/>
<dbReference type="EMBL" id="OU594951">
    <property type="protein sequence ID" value="CAG9278221.1"/>
    <property type="molecule type" value="Genomic_DNA"/>
</dbReference>
<keyword evidence="7" id="KW-1133">Transmembrane helix</keyword>
<accession>A0A8J9T649</accession>
<keyword evidence="5" id="KW-0418">Kinase</keyword>
<dbReference type="SMART" id="SM00388">
    <property type="entry name" value="HisKA"/>
    <property type="match status" value="1"/>
</dbReference>
<feature type="transmembrane region" description="Helical" evidence="7">
    <location>
        <begin position="107"/>
        <end position="126"/>
    </location>
</feature>
<dbReference type="InterPro" id="IPR004358">
    <property type="entry name" value="Sig_transdc_His_kin-like_C"/>
</dbReference>
<dbReference type="InterPro" id="IPR005467">
    <property type="entry name" value="His_kinase_dom"/>
</dbReference>
<dbReference type="GO" id="GO:0000155">
    <property type="term" value="F:phosphorelay sensor kinase activity"/>
    <property type="evidence" value="ECO:0007669"/>
    <property type="project" value="InterPro"/>
</dbReference>
<dbReference type="Pfam" id="PF02518">
    <property type="entry name" value="HATPase_c"/>
    <property type="match status" value="1"/>
</dbReference>
<dbReference type="Gene3D" id="3.40.50.2300">
    <property type="match status" value="1"/>
</dbReference>
<feature type="transmembrane region" description="Helical" evidence="7">
    <location>
        <begin position="60"/>
        <end position="76"/>
    </location>
</feature>
<name>A0A8J9T649_PHATR</name>
<dbReference type="InterPro" id="IPR003594">
    <property type="entry name" value="HATPase_dom"/>
</dbReference>
<feature type="domain" description="Histidine kinase" evidence="8">
    <location>
        <begin position="381"/>
        <end position="636"/>
    </location>
</feature>
<dbReference type="CDD" id="cd00082">
    <property type="entry name" value="HisKA"/>
    <property type="match status" value="1"/>
</dbReference>
<dbReference type="InterPro" id="IPR011006">
    <property type="entry name" value="CheY-like_superfamily"/>
</dbReference>
<evidence type="ECO:0000256" key="5">
    <source>
        <dbReference type="ARBA" id="ARBA00022777"/>
    </source>
</evidence>
<dbReference type="PANTHER" id="PTHR43047">
    <property type="entry name" value="TWO-COMPONENT HISTIDINE PROTEIN KINASE"/>
    <property type="match status" value="1"/>
</dbReference>
<evidence type="ECO:0000256" key="1">
    <source>
        <dbReference type="ARBA" id="ARBA00000085"/>
    </source>
</evidence>
<feature type="domain" description="Response regulatory" evidence="9">
    <location>
        <begin position="671"/>
        <end position="789"/>
    </location>
</feature>
<feature type="modified residue" description="4-aspartylphosphate" evidence="6">
    <location>
        <position position="722"/>
    </location>
</feature>
<reference evidence="11" key="1">
    <citation type="submission" date="2022-02" db="EMBL/GenBank/DDBJ databases">
        <authorList>
            <person name="Giguere J D."/>
        </authorList>
    </citation>
    <scope>NUCLEOTIDE SEQUENCE</scope>
    <source>
        <strain evidence="11">CCAP 1055/1</strain>
    </source>
</reference>
<keyword evidence="7" id="KW-0472">Membrane</keyword>
<sequence length="791" mass="88177">MYYGDLINGICYTAFLPVYFYLWLQEKDLGRRSAASSVVAAFAWTAAFSWLSYFLKKPNLSVMALMGMSSSIYYMNIHQWPHADELVVLPQFLWSLLILSANRPLTFPFQFALAMVALLTAVYVAAKESSQAVLDTLPVLGGATSMHIWFHYYATYLRKKSHGFVSAHVASLVLAGSFAYHASSEIVTMYRSPGYGSQGGYSILRAGFFALVGLAAAGSFQLEMDSKEALERLVDERARELTKQAAHLRVLEHALQASETAIAIVDVSQKVLWSNSSLQELVAVSPVKLQDSNLFKALQYPDDKVVQSFPPVHAITEEIVLRKRHMSVEMTPFPADAKKNNENRFLVALKDMTSQRARERAEKAAEREALIAQTMNESMQNLSHELRTPLQGIMGMASLVLDEPGLPPDVTESMSMVIASARLLLTLINNMLDVRKCDASMLDEFQLTPFRLVSSLEDAITFCKPFAITSEVKLDLEINDDEMEVESNDLRFPQIMINLLSNAIKHSCSGDQVIIRASSMELSEAEQLVDRALVIAPGEPSSKAFRKEDGPVAVVTVTDQGPGIPFDQRMRVFGRFSQLTENVQNAIIGSKVGQPSGTGLGLNLCMKFVHRMNGRIWVTNNPEKGCSFSFYVHRVLLYDRMREVSLPRTWSQSIHQVLRPVPRIPLTKEFRIVLVDDTLINLKVLSRMLSRLGVQKMATANNGKEALDLLTTEDDFNLVLTDIQMPEMTGIELSLAIRKLPLKRQPLIVGLTADTSDAGDARCTQSGMATILRKPITTNQLHHFLQEVEVE</sequence>
<keyword evidence="4" id="KW-0808">Transferase</keyword>
<dbReference type="SMART" id="SM00448">
    <property type="entry name" value="REC"/>
    <property type="match status" value="1"/>
</dbReference>
<dbReference type="PANTHER" id="PTHR43047:SF72">
    <property type="entry name" value="OSMOSENSING HISTIDINE PROTEIN KINASE SLN1"/>
    <property type="match status" value="1"/>
</dbReference>
<dbReference type="GO" id="GO:0005886">
    <property type="term" value="C:plasma membrane"/>
    <property type="evidence" value="ECO:0007669"/>
    <property type="project" value="TreeGrafter"/>
</dbReference>
<dbReference type="SUPFAM" id="SSF55874">
    <property type="entry name" value="ATPase domain of HSP90 chaperone/DNA topoisomerase II/histidine kinase"/>
    <property type="match status" value="1"/>
</dbReference>